<accession>A0ABN7W746</accession>
<evidence type="ECO:0000256" key="1">
    <source>
        <dbReference type="SAM" id="MobiDB-lite"/>
    </source>
</evidence>
<feature type="region of interest" description="Disordered" evidence="1">
    <location>
        <begin position="64"/>
        <end position="92"/>
    </location>
</feature>
<sequence length="327" mass="38717">MVADNLYDKSVSRNALSNINRQSASYIRPWNMGRTKITPVMQLYLSTLQIEDYEEKNINSVNNCEENYNNSNTSNSNTNNSNSTNNVNKRFKKRYGPPKFRYKYLEAKIILYLLQNCQIYIPLQTLRGIEKLQEKIMRLIFKDDDNKRLVEFIWDESYTRGKKTVILDNFNKASSITLVVHQDVPEKEIDIAGLHIDYLINKMSTNDGIRTTPSWGYRWTFNHNPFNINEHYIIKLHTGNDIRIFLFKKLQSYKEIKSSIETTLNVRNIKNFKYKDEIGEFIIITTPHELETAFKYHSKNNKLELWYTDDEGIFHNNMKDLIDFDSE</sequence>
<comment type="caution">
    <text evidence="2">The sequence shown here is derived from an EMBL/GenBank/DDBJ whole genome shotgun (WGS) entry which is preliminary data.</text>
</comment>
<dbReference type="SUPFAM" id="SSF54277">
    <property type="entry name" value="CAD &amp; PB1 domains"/>
    <property type="match status" value="1"/>
</dbReference>
<dbReference type="Gene3D" id="3.10.20.90">
    <property type="entry name" value="Phosphatidylinositol 3-kinase Catalytic Subunit, Chain A, domain 1"/>
    <property type="match status" value="1"/>
</dbReference>
<dbReference type="EMBL" id="CAJVQB010033156">
    <property type="protein sequence ID" value="CAG8819340.1"/>
    <property type="molecule type" value="Genomic_DNA"/>
</dbReference>
<protein>
    <submittedName>
        <fullName evidence="2">23115_t:CDS:1</fullName>
    </submittedName>
</protein>
<name>A0ABN7W746_GIGMA</name>
<reference evidence="2 3" key="1">
    <citation type="submission" date="2021-06" db="EMBL/GenBank/DDBJ databases">
        <authorList>
            <person name="Kallberg Y."/>
            <person name="Tangrot J."/>
            <person name="Rosling A."/>
        </authorList>
    </citation>
    <scope>NUCLEOTIDE SEQUENCE [LARGE SCALE GENOMIC DNA]</scope>
    <source>
        <strain evidence="2 3">120-4 pot B 10/14</strain>
    </source>
</reference>
<evidence type="ECO:0000313" key="3">
    <source>
        <dbReference type="Proteomes" id="UP000789901"/>
    </source>
</evidence>
<dbReference type="Proteomes" id="UP000789901">
    <property type="component" value="Unassembled WGS sequence"/>
</dbReference>
<gene>
    <name evidence="2" type="ORF">GMARGA_LOCUS27280</name>
</gene>
<proteinExistence type="predicted"/>
<keyword evidence="3" id="KW-1185">Reference proteome</keyword>
<organism evidence="2 3">
    <name type="scientific">Gigaspora margarita</name>
    <dbReference type="NCBI Taxonomy" id="4874"/>
    <lineage>
        <taxon>Eukaryota</taxon>
        <taxon>Fungi</taxon>
        <taxon>Fungi incertae sedis</taxon>
        <taxon>Mucoromycota</taxon>
        <taxon>Glomeromycotina</taxon>
        <taxon>Glomeromycetes</taxon>
        <taxon>Diversisporales</taxon>
        <taxon>Gigasporaceae</taxon>
        <taxon>Gigaspora</taxon>
    </lineage>
</organism>
<evidence type="ECO:0000313" key="2">
    <source>
        <dbReference type="EMBL" id="CAG8819340.1"/>
    </source>
</evidence>
<feature type="compositionally biased region" description="Low complexity" evidence="1">
    <location>
        <begin position="64"/>
        <end position="88"/>
    </location>
</feature>